<name>A0A0A9BAS9_ARUDO</name>
<protein>
    <submittedName>
        <fullName evidence="1">Uncharacterized protein</fullName>
    </submittedName>
</protein>
<reference evidence="1" key="2">
    <citation type="journal article" date="2015" name="Data Brief">
        <title>Shoot transcriptome of the giant reed, Arundo donax.</title>
        <authorList>
            <person name="Barrero R.A."/>
            <person name="Guerrero F.D."/>
            <person name="Moolhuijzen P."/>
            <person name="Goolsby J.A."/>
            <person name="Tidwell J."/>
            <person name="Bellgard S.E."/>
            <person name="Bellgard M.I."/>
        </authorList>
    </citation>
    <scope>NUCLEOTIDE SEQUENCE</scope>
    <source>
        <tissue evidence="1">Shoot tissue taken approximately 20 cm above the soil surface</tissue>
    </source>
</reference>
<evidence type="ECO:0000313" key="1">
    <source>
        <dbReference type="EMBL" id="JAD59273.1"/>
    </source>
</evidence>
<organism evidence="1">
    <name type="scientific">Arundo donax</name>
    <name type="common">Giant reed</name>
    <name type="synonym">Donax arundinaceus</name>
    <dbReference type="NCBI Taxonomy" id="35708"/>
    <lineage>
        <taxon>Eukaryota</taxon>
        <taxon>Viridiplantae</taxon>
        <taxon>Streptophyta</taxon>
        <taxon>Embryophyta</taxon>
        <taxon>Tracheophyta</taxon>
        <taxon>Spermatophyta</taxon>
        <taxon>Magnoliopsida</taxon>
        <taxon>Liliopsida</taxon>
        <taxon>Poales</taxon>
        <taxon>Poaceae</taxon>
        <taxon>PACMAD clade</taxon>
        <taxon>Arundinoideae</taxon>
        <taxon>Arundineae</taxon>
        <taxon>Arundo</taxon>
    </lineage>
</organism>
<reference evidence="1" key="1">
    <citation type="submission" date="2014-09" db="EMBL/GenBank/DDBJ databases">
        <authorList>
            <person name="Magalhaes I.L.F."/>
            <person name="Oliveira U."/>
            <person name="Santos F.R."/>
            <person name="Vidigal T.H.D.A."/>
            <person name="Brescovit A.D."/>
            <person name="Santos A.J."/>
        </authorList>
    </citation>
    <scope>NUCLEOTIDE SEQUENCE</scope>
    <source>
        <tissue evidence="1">Shoot tissue taken approximately 20 cm above the soil surface</tissue>
    </source>
</reference>
<proteinExistence type="predicted"/>
<dbReference type="AlphaFoldDB" id="A0A0A9BAS9"/>
<accession>A0A0A9BAS9</accession>
<sequence>MAGVSPDPEVWFHNPMITHSFVIPRENTPFFLKHTCIGY</sequence>
<dbReference type="EMBL" id="GBRH01238622">
    <property type="protein sequence ID" value="JAD59273.1"/>
    <property type="molecule type" value="Transcribed_RNA"/>
</dbReference>